<reference evidence="5" key="1">
    <citation type="journal article" date="2019" name="Int. J. Syst. Evol. Microbiol.">
        <title>The Global Catalogue of Microorganisms (GCM) 10K type strain sequencing project: providing services to taxonomists for standard genome sequencing and annotation.</title>
        <authorList>
            <consortium name="The Broad Institute Genomics Platform"/>
            <consortium name="The Broad Institute Genome Sequencing Center for Infectious Disease"/>
            <person name="Wu L."/>
            <person name="Ma J."/>
        </authorList>
    </citation>
    <scope>NUCLEOTIDE SEQUENCE [LARGE SCALE GENOMIC DNA]</scope>
    <source>
        <strain evidence="5">JCM 4586</strain>
    </source>
</reference>
<feature type="transmembrane region" description="Helical" evidence="2">
    <location>
        <begin position="235"/>
        <end position="260"/>
    </location>
</feature>
<sequence>MSEQQPEQQPEQWPAQAAPAQAPEPWRTLDPRTIAVHCTWMGAPLGSLALTALATGGRLDTRAWITLAVIAVVFAGIAASGVVTWRRTRYRVTADAVELRTGLLTRSVRAIPLHRVRNVDITANAVQRVLGLAVLRAGTGGGGRGGEISLEALARPEAVRLRAELLARAGARRADDPVLAGADLRRLRYAPLTFWAVGGVFAAAGGVWRILDGIGIEPWRIGIVRRAFDDFGHSFLWVTVPLALLAITVLGAVGAVALYAEEWWDYRLEWTDAATLRVRHGLFTTRSVSIERARLRGVTLREPLLLRAGGGASVRAVAGGLGNTEENRRRSVVLPPASYAEALRVCDGVLGEPLGAPELTPHPRAALRRRLVRALAWCVLPPAVVLAVLGALLTPVLLYCAAGWVLLAAPVAYGLGRDAYRGLGHGLRGRFLLVRSGTFGRETTALDRSAVLAWTFTDSPFSRRAGVVTATAAVAAGEGGYRIRDMSADTAAGFAEAATPGMLAEFLEPSRSAVNDGPS</sequence>
<evidence type="ECO:0000313" key="4">
    <source>
        <dbReference type="EMBL" id="GGX69733.1"/>
    </source>
</evidence>
<feature type="region of interest" description="Disordered" evidence="1">
    <location>
        <begin position="1"/>
        <end position="24"/>
    </location>
</feature>
<feature type="transmembrane region" description="Helical" evidence="2">
    <location>
        <begin position="192"/>
        <end position="211"/>
    </location>
</feature>
<accession>A0ABQ2Y6G6</accession>
<keyword evidence="2" id="KW-0812">Transmembrane</keyword>
<name>A0ABQ2Y6G6_9ACTN</name>
<feature type="transmembrane region" description="Helical" evidence="2">
    <location>
        <begin position="371"/>
        <end position="390"/>
    </location>
</feature>
<feature type="transmembrane region" description="Helical" evidence="2">
    <location>
        <begin position="34"/>
        <end position="57"/>
    </location>
</feature>
<protein>
    <recommendedName>
        <fullName evidence="3">YdbS-like PH domain-containing protein</fullName>
    </recommendedName>
</protein>
<dbReference type="InterPro" id="IPR014529">
    <property type="entry name" value="UCP026631"/>
</dbReference>
<proteinExistence type="predicted"/>
<keyword evidence="2" id="KW-1133">Transmembrane helix</keyword>
<keyword evidence="2" id="KW-0472">Membrane</keyword>
<evidence type="ECO:0000256" key="2">
    <source>
        <dbReference type="SAM" id="Phobius"/>
    </source>
</evidence>
<feature type="transmembrane region" description="Helical" evidence="2">
    <location>
        <begin position="63"/>
        <end position="85"/>
    </location>
</feature>
<organism evidence="4 5">
    <name type="scientific">Streptomyces hiroshimensis</name>
    <dbReference type="NCBI Taxonomy" id="66424"/>
    <lineage>
        <taxon>Bacteria</taxon>
        <taxon>Bacillati</taxon>
        <taxon>Actinomycetota</taxon>
        <taxon>Actinomycetes</taxon>
        <taxon>Kitasatosporales</taxon>
        <taxon>Streptomycetaceae</taxon>
        <taxon>Streptomyces</taxon>
    </lineage>
</organism>
<dbReference type="RefSeq" id="WP_190020662.1">
    <property type="nucleotide sequence ID" value="NZ_BMUT01000002.1"/>
</dbReference>
<evidence type="ECO:0000259" key="3">
    <source>
        <dbReference type="Pfam" id="PF03703"/>
    </source>
</evidence>
<dbReference type="PIRSF" id="PIRSF026631">
    <property type="entry name" value="UCP026631"/>
    <property type="match status" value="1"/>
</dbReference>
<gene>
    <name evidence="4" type="ORF">GCM10010324_13410</name>
</gene>
<comment type="caution">
    <text evidence="4">The sequence shown here is derived from an EMBL/GenBank/DDBJ whole genome shotgun (WGS) entry which is preliminary data.</text>
</comment>
<dbReference type="Proteomes" id="UP000659223">
    <property type="component" value="Unassembled WGS sequence"/>
</dbReference>
<dbReference type="EMBL" id="BMUT01000002">
    <property type="protein sequence ID" value="GGX69733.1"/>
    <property type="molecule type" value="Genomic_DNA"/>
</dbReference>
<evidence type="ECO:0000256" key="1">
    <source>
        <dbReference type="SAM" id="MobiDB-lite"/>
    </source>
</evidence>
<evidence type="ECO:0000313" key="5">
    <source>
        <dbReference type="Proteomes" id="UP000659223"/>
    </source>
</evidence>
<dbReference type="PANTHER" id="PTHR34473">
    <property type="entry name" value="UPF0699 TRANSMEMBRANE PROTEIN YDBS"/>
    <property type="match status" value="1"/>
</dbReference>
<dbReference type="InterPro" id="IPR005182">
    <property type="entry name" value="YdbS-like_PH"/>
</dbReference>
<keyword evidence="5" id="KW-1185">Reference proteome</keyword>
<dbReference type="Pfam" id="PF03703">
    <property type="entry name" value="bPH_2"/>
    <property type="match status" value="2"/>
</dbReference>
<feature type="domain" description="YdbS-like PH" evidence="3">
    <location>
        <begin position="85"/>
        <end position="164"/>
    </location>
</feature>
<feature type="transmembrane region" description="Helical" evidence="2">
    <location>
        <begin position="396"/>
        <end position="415"/>
    </location>
</feature>
<feature type="domain" description="YdbS-like PH" evidence="3">
    <location>
        <begin position="421"/>
        <end position="495"/>
    </location>
</feature>
<dbReference type="PANTHER" id="PTHR34473:SF2">
    <property type="entry name" value="UPF0699 TRANSMEMBRANE PROTEIN YDBT"/>
    <property type="match status" value="1"/>
</dbReference>